<comment type="subcellular location">
    <subcellularLocation>
        <location evidence="1">Golgi apparatus membrane</location>
        <topology evidence="1">Peripheral membrane protein</topology>
    </subcellularLocation>
</comment>
<reference evidence="10" key="1">
    <citation type="submission" date="2025-08" db="UniProtKB">
        <authorList>
            <consortium name="RefSeq"/>
        </authorList>
    </citation>
    <scope>IDENTIFICATION</scope>
    <source>
        <tissue evidence="10">Testes</tissue>
    </source>
</reference>
<comment type="similarity">
    <text evidence="2">Belongs to the COG1 family.</text>
</comment>
<sequence length="452" mass="51384">MPYLRNTGLRKSGRLRNPPDFKLKKKKEDLRQMVGERYRDLIEAADTIADMGRCAENEECTIWFLWHSISNQTASRHAREDLERNRRWETTTRNPAIFLSRHIVSSLQLDANTQKSAQLLSWFPILSRQWAAISHFKTSILQSCRSVLKDVKMSEQAIAEALCSILLLDDSSPRQVFTEFLLARKSAVQQFFHPYQPGIGIKSQVCGVIQLICTTVQHIYAVFYNSPDDTAAHCNLLLKIVEEVTDNSNKGHKKVLSKEMSSSSFAKYLPSSITEFHPVLNTLASPISAEYLQKSCQEWVDTCIQDINSGVGKLFTYLTTIKGLTGVRDALWELLGQENFEVKWKTICDCVLNRNLSPWDEFIRPLFLTRAQTIIQNMLDNTTDSTQKLIGQALDDIAFLNSECNVARYIWTESVSDTPPASVWSTPLVNRSPSDGGGLYMKSRAFTPRTQR</sequence>
<dbReference type="Proteomes" id="UP000694865">
    <property type="component" value="Unplaced"/>
</dbReference>
<keyword evidence="7" id="KW-0472">Membrane</keyword>
<feature type="region of interest" description="Disordered" evidence="8">
    <location>
        <begin position="1"/>
        <end position="21"/>
    </location>
</feature>
<name>A0ABM0LUW5_SACKO</name>
<keyword evidence="5" id="KW-0653">Protein transport</keyword>
<evidence type="ECO:0000256" key="1">
    <source>
        <dbReference type="ARBA" id="ARBA00004395"/>
    </source>
</evidence>
<dbReference type="InterPro" id="IPR033370">
    <property type="entry name" value="COG1"/>
</dbReference>
<gene>
    <name evidence="10" type="primary">LOC100378454</name>
</gene>
<dbReference type="PANTHER" id="PTHR31658">
    <property type="entry name" value="CONSERVED OLIGOMERIC GOLGI COMPLEX SUBUNIT 1"/>
    <property type="match status" value="1"/>
</dbReference>
<evidence type="ECO:0000256" key="7">
    <source>
        <dbReference type="ARBA" id="ARBA00023136"/>
    </source>
</evidence>
<evidence type="ECO:0000256" key="6">
    <source>
        <dbReference type="ARBA" id="ARBA00023034"/>
    </source>
</evidence>
<accession>A0ABM0LUW5</accession>
<dbReference type="RefSeq" id="XP_006811556.1">
    <property type="nucleotide sequence ID" value="XM_006811493.1"/>
</dbReference>
<dbReference type="PANTHER" id="PTHR31658:SF0">
    <property type="entry name" value="CONSERVED OLIGOMERIC GOLGI COMPLEX SUBUNIT 1"/>
    <property type="match status" value="1"/>
</dbReference>
<evidence type="ECO:0000313" key="9">
    <source>
        <dbReference type="Proteomes" id="UP000694865"/>
    </source>
</evidence>
<dbReference type="GeneID" id="100378454"/>
<keyword evidence="6" id="KW-0333">Golgi apparatus</keyword>
<evidence type="ECO:0000256" key="2">
    <source>
        <dbReference type="ARBA" id="ARBA00006653"/>
    </source>
</evidence>
<evidence type="ECO:0000256" key="3">
    <source>
        <dbReference type="ARBA" id="ARBA00020978"/>
    </source>
</evidence>
<proteinExistence type="inferred from homology"/>
<keyword evidence="9" id="KW-1185">Reference proteome</keyword>
<evidence type="ECO:0000256" key="5">
    <source>
        <dbReference type="ARBA" id="ARBA00022927"/>
    </source>
</evidence>
<keyword evidence="4" id="KW-0813">Transport</keyword>
<dbReference type="Pfam" id="PF08700">
    <property type="entry name" value="VPS51_Exo84_N"/>
    <property type="match status" value="1"/>
</dbReference>
<evidence type="ECO:0000256" key="4">
    <source>
        <dbReference type="ARBA" id="ARBA00022448"/>
    </source>
</evidence>
<organism evidence="9 10">
    <name type="scientific">Saccoglossus kowalevskii</name>
    <name type="common">Acorn worm</name>
    <dbReference type="NCBI Taxonomy" id="10224"/>
    <lineage>
        <taxon>Eukaryota</taxon>
        <taxon>Metazoa</taxon>
        <taxon>Hemichordata</taxon>
        <taxon>Enteropneusta</taxon>
        <taxon>Harrimaniidae</taxon>
        <taxon>Saccoglossus</taxon>
    </lineage>
</organism>
<protein>
    <recommendedName>
        <fullName evidence="3">Conserved oligomeric Golgi complex subunit 1</fullName>
    </recommendedName>
</protein>
<evidence type="ECO:0000313" key="10">
    <source>
        <dbReference type="RefSeq" id="XP_006811556.1"/>
    </source>
</evidence>
<evidence type="ECO:0000256" key="8">
    <source>
        <dbReference type="SAM" id="MobiDB-lite"/>
    </source>
</evidence>